<keyword evidence="2" id="KW-1185">Reference proteome</keyword>
<reference evidence="1" key="1">
    <citation type="journal article" date="2020" name="Stud. Mycol.">
        <title>101 Dothideomycetes genomes: a test case for predicting lifestyles and emergence of pathogens.</title>
        <authorList>
            <person name="Haridas S."/>
            <person name="Albert R."/>
            <person name="Binder M."/>
            <person name="Bloem J."/>
            <person name="Labutti K."/>
            <person name="Salamov A."/>
            <person name="Andreopoulos B."/>
            <person name="Baker S."/>
            <person name="Barry K."/>
            <person name="Bills G."/>
            <person name="Bluhm B."/>
            <person name="Cannon C."/>
            <person name="Castanera R."/>
            <person name="Culley D."/>
            <person name="Daum C."/>
            <person name="Ezra D."/>
            <person name="Gonzalez J."/>
            <person name="Henrissat B."/>
            <person name="Kuo A."/>
            <person name="Liang C."/>
            <person name="Lipzen A."/>
            <person name="Lutzoni F."/>
            <person name="Magnuson J."/>
            <person name="Mondo S."/>
            <person name="Nolan M."/>
            <person name="Ohm R."/>
            <person name="Pangilinan J."/>
            <person name="Park H.-J."/>
            <person name="Ramirez L."/>
            <person name="Alfaro M."/>
            <person name="Sun H."/>
            <person name="Tritt A."/>
            <person name="Yoshinaga Y."/>
            <person name="Zwiers L.-H."/>
            <person name="Turgeon B."/>
            <person name="Goodwin S."/>
            <person name="Spatafora J."/>
            <person name="Crous P."/>
            <person name="Grigoriev I."/>
        </authorList>
    </citation>
    <scope>NUCLEOTIDE SEQUENCE</scope>
    <source>
        <strain evidence="1">CBS 269.34</strain>
    </source>
</reference>
<organism evidence="1 2">
    <name type="scientific">Lophium mytilinum</name>
    <dbReference type="NCBI Taxonomy" id="390894"/>
    <lineage>
        <taxon>Eukaryota</taxon>
        <taxon>Fungi</taxon>
        <taxon>Dikarya</taxon>
        <taxon>Ascomycota</taxon>
        <taxon>Pezizomycotina</taxon>
        <taxon>Dothideomycetes</taxon>
        <taxon>Pleosporomycetidae</taxon>
        <taxon>Mytilinidiales</taxon>
        <taxon>Mytilinidiaceae</taxon>
        <taxon>Lophium</taxon>
    </lineage>
</organism>
<gene>
    <name evidence="1" type="ORF">BU16DRAFT_622359</name>
</gene>
<protein>
    <submittedName>
        <fullName evidence="1">Uncharacterized protein</fullName>
    </submittedName>
</protein>
<name>A0A6A6QC60_9PEZI</name>
<evidence type="ECO:0000313" key="1">
    <source>
        <dbReference type="EMBL" id="KAF2489731.1"/>
    </source>
</evidence>
<dbReference type="EMBL" id="MU004198">
    <property type="protein sequence ID" value="KAF2489731.1"/>
    <property type="molecule type" value="Genomic_DNA"/>
</dbReference>
<evidence type="ECO:0000313" key="2">
    <source>
        <dbReference type="Proteomes" id="UP000799750"/>
    </source>
</evidence>
<proteinExistence type="predicted"/>
<sequence length="237" mass="26399">MGTRGILGFRKKNPTGRGGYIRKGAYNHFDSFPGGLGHRIAAFVLNLTPEGRQAMIEQVEALTWVTDGTRSVGPGSKPRPSDAEIEKYNALGYASDDFSGKAWDWAHGKIGKVVPLNPPPTCWYALLRNLQNGFLLFEIHKGDLTHIIDDSSWRFNKRCEWGYFIDLEEGELETWKDGKRADVVKFDDLTESYMIEELEPRLRGSEAGKGNATLNVIVGGQVVGLLRIETRAGECQP</sequence>
<accession>A0A6A6QC60</accession>
<dbReference type="OrthoDB" id="3938867at2759"/>
<dbReference type="Proteomes" id="UP000799750">
    <property type="component" value="Unassembled WGS sequence"/>
</dbReference>
<dbReference type="AlphaFoldDB" id="A0A6A6QC60"/>